<dbReference type="PANTHER" id="PTHR24350">
    <property type="entry name" value="SERINE/THREONINE-PROTEIN KINASE IAL-RELATED"/>
    <property type="match status" value="1"/>
</dbReference>
<comment type="caution">
    <text evidence="13">The sequence shown here is derived from an EMBL/GenBank/DDBJ whole genome shotgun (WGS) entry which is preliminary data.</text>
</comment>
<dbReference type="PROSITE" id="PS50011">
    <property type="entry name" value="PROTEIN_KINASE_DOM"/>
    <property type="match status" value="1"/>
</dbReference>
<dbReference type="PROSITE" id="PS00107">
    <property type="entry name" value="PROTEIN_KINASE_ATP"/>
    <property type="match status" value="1"/>
</dbReference>
<evidence type="ECO:0000256" key="7">
    <source>
        <dbReference type="PIRSR" id="PIRSR630616-1"/>
    </source>
</evidence>
<evidence type="ECO:0000256" key="5">
    <source>
        <dbReference type="ARBA" id="ARBA00022777"/>
    </source>
</evidence>
<keyword evidence="3" id="KW-0808">Transferase</keyword>
<evidence type="ECO:0000259" key="12">
    <source>
        <dbReference type="PROSITE" id="PS50011"/>
    </source>
</evidence>
<keyword evidence="16" id="KW-1185">Reference proteome</keyword>
<feature type="compositionally biased region" description="Polar residues" evidence="11">
    <location>
        <begin position="78"/>
        <end position="99"/>
    </location>
</feature>
<feature type="region of interest" description="Disordered" evidence="11">
    <location>
        <begin position="2244"/>
        <end position="2264"/>
    </location>
</feature>
<feature type="binding site" evidence="8 10">
    <location>
        <position position="427"/>
    </location>
    <ligand>
        <name>ATP</name>
        <dbReference type="ChEBI" id="CHEBI:30616"/>
    </ligand>
</feature>
<evidence type="ECO:0000256" key="2">
    <source>
        <dbReference type="ARBA" id="ARBA00022527"/>
    </source>
</evidence>
<dbReference type="InterPro" id="IPR030616">
    <property type="entry name" value="Aur-like"/>
</dbReference>
<dbReference type="Pfam" id="PF00069">
    <property type="entry name" value="Pkinase"/>
    <property type="match status" value="1"/>
</dbReference>
<feature type="region of interest" description="Disordered" evidence="11">
    <location>
        <begin position="669"/>
        <end position="747"/>
    </location>
</feature>
<evidence type="ECO:0000313" key="13">
    <source>
        <dbReference type="EMBL" id="CAI3977693.1"/>
    </source>
</evidence>
<gene>
    <name evidence="13" type="ORF">C1SCF055_LOCUS5814</name>
</gene>
<keyword evidence="2 15" id="KW-0723">Serine/threonine-protein kinase</keyword>
<feature type="active site" description="Proton acceptor" evidence="7">
    <location>
        <position position="523"/>
    </location>
</feature>
<dbReference type="SUPFAM" id="SSF56399">
    <property type="entry name" value="ADP-ribosylation"/>
    <property type="match status" value="1"/>
</dbReference>
<proteinExistence type="predicted"/>
<dbReference type="GO" id="GO:0005524">
    <property type="term" value="F:ATP binding"/>
    <property type="evidence" value="ECO:0007669"/>
    <property type="project" value="UniProtKB-UniRule"/>
</dbReference>
<feature type="compositionally biased region" description="Polar residues" evidence="11">
    <location>
        <begin position="154"/>
        <end position="166"/>
    </location>
</feature>
<evidence type="ECO:0000256" key="3">
    <source>
        <dbReference type="ARBA" id="ARBA00022679"/>
    </source>
</evidence>
<accession>A0A9P1BSL2</accession>
<dbReference type="Gene3D" id="3.90.228.10">
    <property type="match status" value="1"/>
</dbReference>
<evidence type="ECO:0000256" key="6">
    <source>
        <dbReference type="ARBA" id="ARBA00022840"/>
    </source>
</evidence>
<feature type="compositionally biased region" description="Polar residues" evidence="11">
    <location>
        <begin position="733"/>
        <end position="742"/>
    </location>
</feature>
<dbReference type="EMBL" id="CAMXCT030000360">
    <property type="protein sequence ID" value="CAL4765005.1"/>
    <property type="molecule type" value="Genomic_DNA"/>
</dbReference>
<feature type="compositionally biased region" description="Polar residues" evidence="11">
    <location>
        <begin position="189"/>
        <end position="200"/>
    </location>
</feature>
<dbReference type="OrthoDB" id="10267835at2759"/>
<feature type="compositionally biased region" description="Low complexity" evidence="11">
    <location>
        <begin position="33"/>
        <end position="45"/>
    </location>
</feature>
<dbReference type="Proteomes" id="UP001152797">
    <property type="component" value="Unassembled WGS sequence"/>
</dbReference>
<feature type="binding site" evidence="8">
    <location>
        <begin position="527"/>
        <end position="528"/>
    </location>
    <ligand>
        <name>ATP</name>
        <dbReference type="ChEBI" id="CHEBI:30616"/>
    </ligand>
</feature>
<evidence type="ECO:0000256" key="9">
    <source>
        <dbReference type="PIRSR" id="PIRSR630616-3"/>
    </source>
</evidence>
<feature type="region of interest" description="Disordered" evidence="11">
    <location>
        <begin position="1"/>
        <end position="166"/>
    </location>
</feature>
<keyword evidence="4 8" id="KW-0547">Nucleotide-binding</keyword>
<reference evidence="14" key="2">
    <citation type="submission" date="2024-04" db="EMBL/GenBank/DDBJ databases">
        <authorList>
            <person name="Chen Y."/>
            <person name="Shah S."/>
            <person name="Dougan E. K."/>
            <person name="Thang M."/>
            <person name="Chan C."/>
        </authorList>
    </citation>
    <scope>NUCLEOTIDE SEQUENCE [LARGE SCALE GENOMIC DNA]</scope>
</reference>
<dbReference type="EMBL" id="CAMXCT010000360">
    <property type="protein sequence ID" value="CAI3977693.1"/>
    <property type="molecule type" value="Genomic_DNA"/>
</dbReference>
<evidence type="ECO:0000313" key="14">
    <source>
        <dbReference type="EMBL" id="CAL1131068.1"/>
    </source>
</evidence>
<feature type="region of interest" description="Disordered" evidence="11">
    <location>
        <begin position="189"/>
        <end position="321"/>
    </location>
</feature>
<feature type="compositionally biased region" description="Basic and acidic residues" evidence="11">
    <location>
        <begin position="710"/>
        <end position="731"/>
    </location>
</feature>
<dbReference type="SMART" id="SM00220">
    <property type="entry name" value="S_TKc"/>
    <property type="match status" value="1"/>
</dbReference>
<evidence type="ECO:0000313" key="16">
    <source>
        <dbReference type="Proteomes" id="UP001152797"/>
    </source>
</evidence>
<dbReference type="InterPro" id="IPR011009">
    <property type="entry name" value="Kinase-like_dom_sf"/>
</dbReference>
<keyword evidence="5 15" id="KW-0418">Kinase</keyword>
<dbReference type="SUPFAM" id="SSF56112">
    <property type="entry name" value="Protein kinase-like (PK-like)"/>
    <property type="match status" value="1"/>
</dbReference>
<feature type="compositionally biased region" description="Low complexity" evidence="11">
    <location>
        <begin position="128"/>
        <end position="137"/>
    </location>
</feature>
<feature type="compositionally biased region" description="Polar residues" evidence="11">
    <location>
        <begin position="114"/>
        <end position="127"/>
    </location>
</feature>
<dbReference type="PROSITE" id="PS00108">
    <property type="entry name" value="PROTEIN_KINASE_ST"/>
    <property type="match status" value="1"/>
</dbReference>
<dbReference type="FunFam" id="1.10.510.10:FF:000571">
    <property type="entry name" value="Maternal embryonic leucine zipper kinase"/>
    <property type="match status" value="1"/>
</dbReference>
<evidence type="ECO:0000313" key="15">
    <source>
        <dbReference type="EMBL" id="CAL4765005.1"/>
    </source>
</evidence>
<evidence type="ECO:0000256" key="8">
    <source>
        <dbReference type="PIRSR" id="PIRSR630616-2"/>
    </source>
</evidence>
<name>A0A9P1BSL2_9DINO</name>
<dbReference type="Gene3D" id="1.10.510.10">
    <property type="entry name" value="Transferase(Phosphotransferase) domain 1"/>
    <property type="match status" value="1"/>
</dbReference>
<dbReference type="CDD" id="cd14003">
    <property type="entry name" value="STKc_AMPK-like"/>
    <property type="match status" value="1"/>
</dbReference>
<feature type="compositionally biased region" description="Low complexity" evidence="11">
    <location>
        <begin position="252"/>
        <end position="264"/>
    </location>
</feature>
<protein>
    <submittedName>
        <fullName evidence="15">Non-specific serine/threonine protein kinase</fullName>
    </submittedName>
</protein>
<evidence type="ECO:0000256" key="1">
    <source>
        <dbReference type="ARBA" id="ARBA00011245"/>
    </source>
</evidence>
<dbReference type="EMBL" id="CAMXCT020000360">
    <property type="protein sequence ID" value="CAL1131068.1"/>
    <property type="molecule type" value="Genomic_DNA"/>
</dbReference>
<feature type="compositionally biased region" description="Polar residues" evidence="11">
    <location>
        <begin position="687"/>
        <end position="700"/>
    </location>
</feature>
<evidence type="ECO:0000256" key="4">
    <source>
        <dbReference type="ARBA" id="ARBA00022741"/>
    </source>
</evidence>
<evidence type="ECO:0000256" key="11">
    <source>
        <dbReference type="SAM" id="MobiDB-lite"/>
    </source>
</evidence>
<feature type="compositionally biased region" description="Low complexity" evidence="11">
    <location>
        <begin position="672"/>
        <end position="686"/>
    </location>
</feature>
<feature type="cross-link" description="Glycyl lysine isopeptide (Lys-Gly) (interchain with G-Cter in SUMO2)" evidence="9">
    <location>
        <position position="525"/>
    </location>
</feature>
<feature type="compositionally biased region" description="Low complexity" evidence="11">
    <location>
        <begin position="303"/>
        <end position="321"/>
    </location>
</feature>
<sequence>MLFVHQAPRMWQDPKGATATLRGASDRPRSKRSGSAGSGRRPSSAVGGGGDGPHRRHGSDRPSRPGSASGSARFGTALRTSSPPGSARSQTPVLVATNSDGGGAGGMHFRVSSAGRTSPNRPRTPSSQRRAQAQVAQGKDATSSVTRLDGQSDGGSTPSAAQKGNGSLTTVISSALDYKRFLDRRKQMIQQQVESAQQADNIGAKAEPQATAEPEEVSRPAVGWNARPAGPVKGNHAAHVAVAQAIPTKRPSSSGTTATTASKGSGEDSQPEDSGTPLSARSNTNTHLLRRVCVMPEKRAQTPTTRPGSSSGGDRSDSIGRVSRVSLPAGGAHQACRSLGQAEQRGEILGGASKDATETVEVSGRKQRDSFDALLKDDMSDGRPSTSTTLSGSSLDDYIVGKQIGQGAYATVAFGLHKESSKKVAIKIYEKYKLLDPQRRKSVRCEIRLMERLRHPNIVEFHEALDTPKQIYLIMDFVSGGSLHHFLKKRPNRRTDDPLAKRLFFQVCQGIKYLHDRHIVHRDVKLENLLLDEHGTVKIIDFGFSTIVPPGKKLKVFCGTPSYMAPEIVARKEYTGFCADIWAMGVLLYALLCGSFPFRGQNDRDLYRKIVRGVFHIPDFVGEGAKSMVQKALTTDMLRRPTVDDLLADAWLSAHREEVHTGKAVAYQPNCSTSSTLTTTAPSSGSARETSGDSPRSRTYATPPPAPALERGDRGDRDHKEEINGIKDHSVARTATQASEATITDERYNRRVEEEAISKLERLGYPREEIVRQLKDPSSHLFRKPRAEVSSSPCRLMAALGGLLAALQQLRRAPGPLSTALAPLLLADLEWLGDSATSVRQLAQELLRREVEEDDGWELVEELTLDVPDTKDPKDPWLETLLQLLRCHSCSRKTGGAFCDTHVTTVEFLLELQPPLLETSAGRWQELRADDPKVQEDIDSCEALYGTDAVMRQEDRVEVKVEDVSVVYRFNTKDPMRVEVRGGPGATTGQERVPNAAYAVLQSFRGGALTLDEAVRLAAEARRSEPSTSSSTPLMLATPSSQWLGLRKETAAVKLDFFSPKEAAREAAQVVKKYLEQHKTFKPAGSAESVVNEGLATRFAEKLAQMRCDSQGQFVTPSLVFHGAPSQEVLRSICRRGFLMPGDWIEGTPDFLEVEHGNVKGLGVYTSPCLDTAARYSGVLDATGCGLVLVALAAPGICWYEKSRQHTQQLISNWFFPRAPKVGTEHNGWVWLGDAWHVKTDGTASRSALADVAFAPGTAACYDGAFHSRRFGGGTKVSEELVLASVDQLLPLLLLPFAARQDLQKAPLMPLPRLKNNGRRRRQLCGSNIYRYPSEELPEKELLCSKLLDAEEAKDQLWAVHVPVSQGAKSSGRNMNAIFLVDESLAGTEFKSQVVSLVSSLSGQLQAVSAAATFNSSGIAQSISFLPCETFQATFNSRWPPTAPGEALGDLASAAEYATDAAIAKLVKDTERHLQSLSPWVYLRAGQQLESRQRKTATVVQVLFDKSEPISLEVEWAAGKRQTSTKLSTTKVNDEMFLHAEFQEGVSHEFSARKLPWTATPADVAAETRFVIVLLSSFTSKERGSSVLGRLESRLQSCSTQLRCSGCCTTMIPLVLGGGAAGLRLATHLRDALSTRSSWWMPFYQADASTADTKAEVTRLMERITEDLGGWLKSWDEIEGTALVSLSLGSTAASVSCGFLESPTGPASWKVTLHSPGEASEARGQCILYKGELPRRDIWVDDDEYRLVTCEPPAISLTTGTIDHWRRALEISLALEKLAQQLRATSLASLDGGQISDWVTKLRTMAEALTPPRPDKNTLQALSRLPPSECAAMATRLRGLSGGLQRTANAIKDAAELHHAAEQEPSSAAWLRRASQMKYGVKVLQRAKKNLEAGEDQDLWLKQLDTLTALQLPVIEQELPSSMVTGCTMLQQQQELQRRAPELRKLRPSEALYACGALGVALRCRRSDAAEVEPWLLVVEHVSLSWVDTASAALTLDSGYHLRDDAGEVAPDVAVLACEPREFYHWFVTSEMYKSYLAMVFTRNPLGQVPGQPYALPVILWVKTAELLIGRAPRDAAVMPKEEADWFRHMLRIHLMAMHTVKQLTQDRGSMEQLAEALGSPEPAAALTEAEGGPQSVCLALAACCFAKNALPTFWGSRGLERANSRTLQRANSKSLGRQRTAEIEDAANWPRRLRRLALAMMAEAVSRACRRLVRSLCTPETEADVLKKLLWNALGVEESSIAQVTPPGASEPPELAKPEGHSDDCDVAHVQRRSALLFAPQGKYFQVALTNCTPQGVVGTLMIRMALLQGKLDPTDDTVEKLMQQLWQREISMKAFVEAVLPGDVSPGAVQAALYVQGLRYHSAKQRRGGLAPLSAPEQILRSLAREQRHLAYLEQLRAKLQSQSSGARHAARSAQRQLVLSSFGPTHAGLPRLFNHKDVSDLNALRPATDQLELLPNGLLKHHCCFPSCPQYLQDLRTEKDKLAEVSEQRGRNLVVAQRRHGLFKHLAPMTWVEAGQEDGYVPMLHAAAHAALQNQKGKNQQHLLRSIKEQLEKRLERLSSSGASEVLRSKWLEDILEKLAMEMCR</sequence>
<dbReference type="InterPro" id="IPR008271">
    <property type="entry name" value="Ser/Thr_kinase_AS"/>
</dbReference>
<dbReference type="FunFam" id="3.30.200.20:FF:000042">
    <property type="entry name" value="Aurora kinase A"/>
    <property type="match status" value="1"/>
</dbReference>
<dbReference type="InterPro" id="IPR017441">
    <property type="entry name" value="Protein_kinase_ATP_BS"/>
</dbReference>
<evidence type="ECO:0000256" key="10">
    <source>
        <dbReference type="PROSITE-ProRule" id="PRU10141"/>
    </source>
</evidence>
<feature type="compositionally biased region" description="Polar residues" evidence="11">
    <location>
        <begin position="272"/>
        <end position="287"/>
    </location>
</feature>
<organism evidence="13">
    <name type="scientific">Cladocopium goreaui</name>
    <dbReference type="NCBI Taxonomy" id="2562237"/>
    <lineage>
        <taxon>Eukaryota</taxon>
        <taxon>Sar</taxon>
        <taxon>Alveolata</taxon>
        <taxon>Dinophyceae</taxon>
        <taxon>Suessiales</taxon>
        <taxon>Symbiodiniaceae</taxon>
        <taxon>Cladocopium</taxon>
    </lineage>
</organism>
<dbReference type="InterPro" id="IPR000719">
    <property type="entry name" value="Prot_kinase_dom"/>
</dbReference>
<keyword evidence="6 8" id="KW-0067">ATP-binding</keyword>
<dbReference type="GO" id="GO:0004674">
    <property type="term" value="F:protein serine/threonine kinase activity"/>
    <property type="evidence" value="ECO:0007669"/>
    <property type="project" value="UniProtKB-KW"/>
</dbReference>
<reference evidence="13" key="1">
    <citation type="submission" date="2022-10" db="EMBL/GenBank/DDBJ databases">
        <authorList>
            <person name="Chen Y."/>
            <person name="Dougan E. K."/>
            <person name="Chan C."/>
            <person name="Rhodes N."/>
            <person name="Thang M."/>
        </authorList>
    </citation>
    <scope>NUCLEOTIDE SEQUENCE</scope>
</reference>
<feature type="binding site" evidence="8">
    <location>
        <position position="541"/>
    </location>
    <ligand>
        <name>ATP</name>
        <dbReference type="ChEBI" id="CHEBI:30616"/>
    </ligand>
</feature>
<comment type="subunit">
    <text evidence="1">Monomer.</text>
</comment>
<feature type="compositionally biased region" description="Basic and acidic residues" evidence="11">
    <location>
        <begin position="2255"/>
        <end position="2264"/>
    </location>
</feature>
<feature type="domain" description="Protein kinase" evidence="12">
    <location>
        <begin position="398"/>
        <end position="652"/>
    </location>
</feature>